<dbReference type="EMBL" id="JAIWYP010000006">
    <property type="protein sequence ID" value="KAH3811612.1"/>
    <property type="molecule type" value="Genomic_DNA"/>
</dbReference>
<reference evidence="1" key="1">
    <citation type="journal article" date="2019" name="bioRxiv">
        <title>The Genome of the Zebra Mussel, Dreissena polymorpha: A Resource for Invasive Species Research.</title>
        <authorList>
            <person name="McCartney M.A."/>
            <person name="Auch B."/>
            <person name="Kono T."/>
            <person name="Mallez S."/>
            <person name="Zhang Y."/>
            <person name="Obille A."/>
            <person name="Becker A."/>
            <person name="Abrahante J.E."/>
            <person name="Garbe J."/>
            <person name="Badalamenti J.P."/>
            <person name="Herman A."/>
            <person name="Mangelson H."/>
            <person name="Liachko I."/>
            <person name="Sullivan S."/>
            <person name="Sone E.D."/>
            <person name="Koren S."/>
            <person name="Silverstein K.A.T."/>
            <person name="Beckman K.B."/>
            <person name="Gohl D.M."/>
        </authorList>
    </citation>
    <scope>NUCLEOTIDE SEQUENCE</scope>
    <source>
        <strain evidence="1">Duluth1</strain>
        <tissue evidence="1">Whole animal</tissue>
    </source>
</reference>
<gene>
    <name evidence="1" type="ORF">DPMN_140024</name>
</gene>
<dbReference type="Proteomes" id="UP000828390">
    <property type="component" value="Unassembled WGS sequence"/>
</dbReference>
<dbReference type="AlphaFoldDB" id="A0A9D4JLC9"/>
<evidence type="ECO:0000313" key="1">
    <source>
        <dbReference type="EMBL" id="KAH3811612.1"/>
    </source>
</evidence>
<reference evidence="1" key="2">
    <citation type="submission" date="2020-11" db="EMBL/GenBank/DDBJ databases">
        <authorList>
            <person name="McCartney M.A."/>
            <person name="Auch B."/>
            <person name="Kono T."/>
            <person name="Mallez S."/>
            <person name="Becker A."/>
            <person name="Gohl D.M."/>
            <person name="Silverstein K.A.T."/>
            <person name="Koren S."/>
            <person name="Bechman K.B."/>
            <person name="Herman A."/>
            <person name="Abrahante J.E."/>
            <person name="Garbe J."/>
        </authorList>
    </citation>
    <scope>NUCLEOTIDE SEQUENCE</scope>
    <source>
        <strain evidence="1">Duluth1</strain>
        <tissue evidence="1">Whole animal</tissue>
    </source>
</reference>
<organism evidence="1 2">
    <name type="scientific">Dreissena polymorpha</name>
    <name type="common">Zebra mussel</name>
    <name type="synonym">Mytilus polymorpha</name>
    <dbReference type="NCBI Taxonomy" id="45954"/>
    <lineage>
        <taxon>Eukaryota</taxon>
        <taxon>Metazoa</taxon>
        <taxon>Spiralia</taxon>
        <taxon>Lophotrochozoa</taxon>
        <taxon>Mollusca</taxon>
        <taxon>Bivalvia</taxon>
        <taxon>Autobranchia</taxon>
        <taxon>Heteroconchia</taxon>
        <taxon>Euheterodonta</taxon>
        <taxon>Imparidentia</taxon>
        <taxon>Neoheterodontei</taxon>
        <taxon>Myida</taxon>
        <taxon>Dreissenoidea</taxon>
        <taxon>Dreissenidae</taxon>
        <taxon>Dreissena</taxon>
    </lineage>
</organism>
<sequence length="111" mass="13065">MEIQFYLMESERLKPSLRIFGLDDNESDIKSLESFIVENVFDVIGKPDLFNENSLISAKRVGESKDEEPRMIIAKFQNSDDKFELFKFRDALRRKGIRLSNDLSFLQRKQV</sequence>
<accession>A0A9D4JLC9</accession>
<protein>
    <submittedName>
        <fullName evidence="1">Uncharacterized protein</fullName>
    </submittedName>
</protein>
<comment type="caution">
    <text evidence="1">The sequence shown here is derived from an EMBL/GenBank/DDBJ whole genome shotgun (WGS) entry which is preliminary data.</text>
</comment>
<keyword evidence="2" id="KW-1185">Reference proteome</keyword>
<proteinExistence type="predicted"/>
<name>A0A9D4JLC9_DREPO</name>
<evidence type="ECO:0000313" key="2">
    <source>
        <dbReference type="Proteomes" id="UP000828390"/>
    </source>
</evidence>